<comment type="cofactor">
    <cofactor evidence="1">
        <name>NAD(+)</name>
        <dbReference type="ChEBI" id="CHEBI:57540"/>
    </cofactor>
</comment>
<dbReference type="CDD" id="cd05246">
    <property type="entry name" value="dTDP_GD_SDR_e"/>
    <property type="match status" value="1"/>
</dbReference>
<reference evidence="5 6" key="1">
    <citation type="journal article" date="2024" name="Nat. Commun.">
        <title>Phylogenomics reveals the evolutionary origins of lichenization in chlorophyte algae.</title>
        <authorList>
            <person name="Puginier C."/>
            <person name="Libourel C."/>
            <person name="Otte J."/>
            <person name="Skaloud P."/>
            <person name="Haon M."/>
            <person name="Grisel S."/>
            <person name="Petersen M."/>
            <person name="Berrin J.G."/>
            <person name="Delaux P.M."/>
            <person name="Dal Grande F."/>
            <person name="Keller J."/>
        </authorList>
    </citation>
    <scope>NUCLEOTIDE SEQUENCE [LARGE SCALE GENOMIC DNA]</scope>
    <source>
        <strain evidence="5 6">SAG 2036</strain>
    </source>
</reference>
<protein>
    <recommendedName>
        <fullName evidence="4">NAD(P)-binding domain-containing protein</fullName>
    </recommendedName>
</protein>
<dbReference type="GO" id="GO:0008460">
    <property type="term" value="F:dTDP-glucose 4,6-dehydratase activity"/>
    <property type="evidence" value="ECO:0007669"/>
    <property type="project" value="InterPro"/>
</dbReference>
<dbReference type="AlphaFoldDB" id="A0AAW1NY39"/>
<accession>A0AAW1NY39</accession>
<dbReference type="Gene3D" id="3.90.25.10">
    <property type="entry name" value="UDP-galactose 4-epimerase, domain 1"/>
    <property type="match status" value="1"/>
</dbReference>
<dbReference type="InterPro" id="IPR005888">
    <property type="entry name" value="dTDP_Gluc_deHydtase"/>
</dbReference>
<dbReference type="InterPro" id="IPR036291">
    <property type="entry name" value="NAD(P)-bd_dom_sf"/>
</dbReference>
<evidence type="ECO:0000259" key="4">
    <source>
        <dbReference type="Pfam" id="PF16363"/>
    </source>
</evidence>
<dbReference type="EMBL" id="JALJOQ010000065">
    <property type="protein sequence ID" value="KAK9802929.1"/>
    <property type="molecule type" value="Genomic_DNA"/>
</dbReference>
<sequence length="361" mass="40247">MVGAESNGNTAQQDYVPKSILVTGGAGFIGCHVIKRLIQHHPNYKVVCLDKLDYVASRNNLAEALQSPNFKFIKGDIQSQDLLRYVMETEGIDTVMHFAAQTHVDNSFGNSLAFTMNNTFGTHVLLEACRMTPGIRRVINVSTDEVYGESSLGAEHGLKEDSTLEPTNPYSAAKAGAEMMARAYYTSYKLPVVITRGNNVYGPRQFPEKLIPKFTLLASRGESLPIHGDGGATRSYLFVEDVAEAYVCVLHKGITGETYNIGTQKERNVVAVANDIAKIFGLPENKITHVRDRAFNDRRYYICDNKLASLGWKERTTWEDGLKRTVDWYLAHGFKNYWNNTDVEAALAPHPVMQSTQRAEL</sequence>
<organism evidence="5 6">
    <name type="scientific">Symbiochloris irregularis</name>
    <dbReference type="NCBI Taxonomy" id="706552"/>
    <lineage>
        <taxon>Eukaryota</taxon>
        <taxon>Viridiplantae</taxon>
        <taxon>Chlorophyta</taxon>
        <taxon>core chlorophytes</taxon>
        <taxon>Trebouxiophyceae</taxon>
        <taxon>Trebouxiales</taxon>
        <taxon>Trebouxiaceae</taxon>
        <taxon>Symbiochloris</taxon>
    </lineage>
</organism>
<feature type="domain" description="NAD(P)-binding" evidence="4">
    <location>
        <begin position="21"/>
        <end position="325"/>
    </location>
</feature>
<dbReference type="Pfam" id="PF16363">
    <property type="entry name" value="GDP_Man_Dehyd"/>
    <property type="match status" value="1"/>
</dbReference>
<dbReference type="GO" id="GO:0009225">
    <property type="term" value="P:nucleotide-sugar metabolic process"/>
    <property type="evidence" value="ECO:0007669"/>
    <property type="project" value="InterPro"/>
</dbReference>
<dbReference type="PANTHER" id="PTHR43000">
    <property type="entry name" value="DTDP-D-GLUCOSE 4,6-DEHYDRATASE-RELATED"/>
    <property type="match status" value="1"/>
</dbReference>
<name>A0AAW1NY39_9CHLO</name>
<dbReference type="Gene3D" id="3.40.50.720">
    <property type="entry name" value="NAD(P)-binding Rossmann-like Domain"/>
    <property type="match status" value="1"/>
</dbReference>
<dbReference type="Proteomes" id="UP001465755">
    <property type="component" value="Unassembled WGS sequence"/>
</dbReference>
<dbReference type="InterPro" id="IPR016040">
    <property type="entry name" value="NAD(P)-bd_dom"/>
</dbReference>
<evidence type="ECO:0000313" key="6">
    <source>
        <dbReference type="Proteomes" id="UP001465755"/>
    </source>
</evidence>
<evidence type="ECO:0000256" key="1">
    <source>
        <dbReference type="ARBA" id="ARBA00001911"/>
    </source>
</evidence>
<dbReference type="FunFam" id="3.40.50.720:FF:000304">
    <property type="entry name" value="UDP-glucose 4,6-dehydratase"/>
    <property type="match status" value="1"/>
</dbReference>
<keyword evidence="6" id="KW-1185">Reference proteome</keyword>
<keyword evidence="3" id="KW-0456">Lyase</keyword>
<comment type="caution">
    <text evidence="5">The sequence shown here is derived from an EMBL/GenBank/DDBJ whole genome shotgun (WGS) entry which is preliminary data.</text>
</comment>
<evidence type="ECO:0000256" key="3">
    <source>
        <dbReference type="ARBA" id="ARBA00023239"/>
    </source>
</evidence>
<dbReference type="SUPFAM" id="SSF51735">
    <property type="entry name" value="NAD(P)-binding Rossmann-fold domains"/>
    <property type="match status" value="1"/>
</dbReference>
<keyword evidence="2" id="KW-0520">NAD</keyword>
<evidence type="ECO:0000256" key="2">
    <source>
        <dbReference type="ARBA" id="ARBA00023027"/>
    </source>
</evidence>
<evidence type="ECO:0000313" key="5">
    <source>
        <dbReference type="EMBL" id="KAK9802929.1"/>
    </source>
</evidence>
<gene>
    <name evidence="5" type="ORF">WJX73_009124</name>
</gene>
<proteinExistence type="predicted"/>